<evidence type="ECO:0000313" key="2">
    <source>
        <dbReference type="EMBL" id="KIH86791.1"/>
    </source>
</evidence>
<dbReference type="EMBL" id="AWTV01000011">
    <property type="protein sequence ID" value="KIH86791.1"/>
    <property type="molecule type" value="Genomic_DNA"/>
</dbReference>
<evidence type="ECO:0000256" key="1">
    <source>
        <dbReference type="SAM" id="MobiDB-lite"/>
    </source>
</evidence>
<comment type="caution">
    <text evidence="2">The sequence shown here is derived from an EMBL/GenBank/DDBJ whole genome shotgun (WGS) entry which is preliminary data.</text>
</comment>
<dbReference type="RefSeq" id="XP_040614801.1">
    <property type="nucleotide sequence ID" value="XM_040766998.1"/>
</dbReference>
<gene>
    <name evidence="2" type="ORF">SPBR_08760</name>
</gene>
<dbReference type="AlphaFoldDB" id="A0A0C2IBY8"/>
<evidence type="ECO:0000313" key="3">
    <source>
        <dbReference type="Proteomes" id="UP000031575"/>
    </source>
</evidence>
<keyword evidence="3" id="KW-1185">Reference proteome</keyword>
<dbReference type="HOGENOM" id="CLU_2172719_0_0_1"/>
<reference evidence="2 3" key="1">
    <citation type="journal article" date="2014" name="BMC Genomics">
        <title>Comparative genomics of the major fungal agents of human and animal Sporotrichosis: Sporothrix schenckii and Sporothrix brasiliensis.</title>
        <authorList>
            <person name="Teixeira M.M."/>
            <person name="de Almeida L.G."/>
            <person name="Kubitschek-Barreira P."/>
            <person name="Alves F.L."/>
            <person name="Kioshima E.S."/>
            <person name="Abadio A.K."/>
            <person name="Fernandes L."/>
            <person name="Derengowski L.S."/>
            <person name="Ferreira K.S."/>
            <person name="Souza R.C."/>
            <person name="Ruiz J.C."/>
            <person name="de Andrade N.C."/>
            <person name="Paes H.C."/>
            <person name="Nicola A.M."/>
            <person name="Albuquerque P."/>
            <person name="Gerber A.L."/>
            <person name="Martins V.P."/>
            <person name="Peconick L.D."/>
            <person name="Neto A.V."/>
            <person name="Chaucanez C.B."/>
            <person name="Silva P.A."/>
            <person name="Cunha O.L."/>
            <person name="de Oliveira F.F."/>
            <person name="dos Santos T.C."/>
            <person name="Barros A.L."/>
            <person name="Soares M.A."/>
            <person name="de Oliveira L.M."/>
            <person name="Marini M.M."/>
            <person name="Villalobos-Duno H."/>
            <person name="Cunha M.M."/>
            <person name="de Hoog S."/>
            <person name="da Silveira J.F."/>
            <person name="Henrissat B."/>
            <person name="Nino-Vega G.A."/>
            <person name="Cisalpino P.S."/>
            <person name="Mora-Montes H.M."/>
            <person name="Almeida S.R."/>
            <person name="Stajich J.E."/>
            <person name="Lopes-Bezerra L.M."/>
            <person name="Vasconcelos A.T."/>
            <person name="Felipe M.S."/>
        </authorList>
    </citation>
    <scope>NUCLEOTIDE SEQUENCE [LARGE SCALE GENOMIC DNA]</scope>
    <source>
        <strain evidence="2 3">5110</strain>
    </source>
</reference>
<dbReference type="GeneID" id="63681919"/>
<dbReference type="VEuPathDB" id="FungiDB:SPBR_08760"/>
<accession>A0A0C2IBY8</accession>
<feature type="region of interest" description="Disordered" evidence="1">
    <location>
        <begin position="59"/>
        <end position="110"/>
    </location>
</feature>
<feature type="region of interest" description="Disordered" evidence="1">
    <location>
        <begin position="1"/>
        <end position="22"/>
    </location>
</feature>
<dbReference type="Proteomes" id="UP000031575">
    <property type="component" value="Unassembled WGS sequence"/>
</dbReference>
<name>A0A0C2IBY8_9PEZI</name>
<sequence>MASGGFAVSTNSNGLGPLPPSAHGYDPIPTHFVYEHPVSPPPGQGVSFASESVPPLMDSGLPRDYMPLSSSSSLRHIDGASSSGSWTTSYTLSSSVSSSARHGCTTIDDL</sequence>
<protein>
    <submittedName>
        <fullName evidence="2">Uncharacterized protein</fullName>
    </submittedName>
</protein>
<organism evidence="2 3">
    <name type="scientific">Sporothrix brasiliensis 5110</name>
    <dbReference type="NCBI Taxonomy" id="1398154"/>
    <lineage>
        <taxon>Eukaryota</taxon>
        <taxon>Fungi</taxon>
        <taxon>Dikarya</taxon>
        <taxon>Ascomycota</taxon>
        <taxon>Pezizomycotina</taxon>
        <taxon>Sordariomycetes</taxon>
        <taxon>Sordariomycetidae</taxon>
        <taxon>Ophiostomatales</taxon>
        <taxon>Ophiostomataceae</taxon>
        <taxon>Sporothrix</taxon>
    </lineage>
</organism>
<feature type="compositionally biased region" description="Low complexity" evidence="1">
    <location>
        <begin position="81"/>
        <end position="99"/>
    </location>
</feature>
<proteinExistence type="predicted"/>